<feature type="non-terminal residue" evidence="1">
    <location>
        <position position="1"/>
    </location>
</feature>
<name>A0ABQ5K8T7_9EUKA</name>
<proteinExistence type="predicted"/>
<accession>A0ABQ5K8T7</accession>
<organism evidence="1 2">
    <name type="scientific">Aduncisulcus paluster</name>
    <dbReference type="NCBI Taxonomy" id="2918883"/>
    <lineage>
        <taxon>Eukaryota</taxon>
        <taxon>Metamonada</taxon>
        <taxon>Carpediemonas-like organisms</taxon>
        <taxon>Aduncisulcus</taxon>
    </lineage>
</organism>
<evidence type="ECO:0000313" key="1">
    <source>
        <dbReference type="EMBL" id="GKT28979.1"/>
    </source>
</evidence>
<reference evidence="1" key="1">
    <citation type="submission" date="2022-03" db="EMBL/GenBank/DDBJ databases">
        <title>Draft genome sequence of Aduncisulcus paluster, a free-living microaerophilic Fornicata.</title>
        <authorList>
            <person name="Yuyama I."/>
            <person name="Kume K."/>
            <person name="Tamura T."/>
            <person name="Inagaki Y."/>
            <person name="Hashimoto T."/>
        </authorList>
    </citation>
    <scope>NUCLEOTIDE SEQUENCE</scope>
    <source>
        <strain evidence="1">NY0171</strain>
    </source>
</reference>
<gene>
    <name evidence="1" type="ORF">ADUPG1_005108</name>
</gene>
<evidence type="ECO:0000313" key="2">
    <source>
        <dbReference type="Proteomes" id="UP001057375"/>
    </source>
</evidence>
<protein>
    <submittedName>
        <fullName evidence="1">Uncharacterized protein</fullName>
    </submittedName>
</protein>
<dbReference type="EMBL" id="BQXS01008061">
    <property type="protein sequence ID" value="GKT28979.1"/>
    <property type="molecule type" value="Genomic_DNA"/>
</dbReference>
<feature type="non-terminal residue" evidence="1">
    <location>
        <position position="210"/>
    </location>
</feature>
<comment type="caution">
    <text evidence="1">The sequence shown here is derived from an EMBL/GenBank/DDBJ whole genome shotgun (WGS) entry which is preliminary data.</text>
</comment>
<sequence length="210" mass="22112">ADENLTLAGNVRALEDGAAGAQVATDASLGGFCLALTSTDQFGLSQSNMTVYAADGTTIVGNFYGKQSADKVFSVGFFEDADGYRGLSFMLPTQASTTAAASAASGYQHNSTATLAPVWFTQNATGYTSVALKARWTGVPSDFTPLTDVKGYDTSVTGQKGDYYFSSQYQMSGISGKVDNLRLYKLMTNSADSYMFTYASSATPSTDGSW</sequence>
<dbReference type="Proteomes" id="UP001057375">
    <property type="component" value="Unassembled WGS sequence"/>
</dbReference>
<keyword evidence="2" id="KW-1185">Reference proteome</keyword>